<keyword evidence="4" id="KW-0479">Metal-binding</keyword>
<evidence type="ECO:0000256" key="18">
    <source>
        <dbReference type="ARBA" id="ARBA00078074"/>
    </source>
</evidence>
<dbReference type="AlphaFoldDB" id="A0AB39USS1"/>
<dbReference type="InterPro" id="IPR002933">
    <property type="entry name" value="Peptidase_M20"/>
</dbReference>
<evidence type="ECO:0000256" key="13">
    <source>
        <dbReference type="ARBA" id="ARBA00061423"/>
    </source>
</evidence>
<dbReference type="NCBIfam" id="TIGR01893">
    <property type="entry name" value="aa-his-dipept"/>
    <property type="match status" value="1"/>
</dbReference>
<sequence>MQIDPNVPLWPFFENLSRIPRPSKHEAAVKAWIRNLFAGTAIRIHEDEAGNLLLRKPAHPDMTGTPGIILQSHLDMVPQKRDGSPHDFTRDPVELVRDGDWLHARDTTLGADNGIGVAAILAVFSDPAIRHGPLEALLTVDEEAGMSGALGAQTDWFEGHYLLNLDTEEENELYIGCAGGVDVVVSATLPASGRQQAGWQIGVHGLRGGHSGIDIHRQRGNAIRILAELLQTISHEWGPLEVAQFSGGTLRNAIARSAEATLVLPAAADESALQAVTDHYQTQWQAREPGIRITLTRTTVSETTPADTSHAWLDALLRCPHGVLAMSPDFEGVVHTSANLGVVHWTPGQIRVDCLPRSLDDRARDEAAERIGAVFAALGARVERQAPYPGWTPRPDSPLLQRARQLHEQVLGVPAGIQVIHAGLECGLLGRKAPHWDMISFGPTIQGAHSPDERVNIPSVARFWRFLLALLERIGT</sequence>
<evidence type="ECO:0000256" key="10">
    <source>
        <dbReference type="ARBA" id="ARBA00036421"/>
    </source>
</evidence>
<gene>
    <name evidence="20" type="ORF">AAIA72_09705</name>
</gene>
<dbReference type="PIRSF" id="PIRSF016599">
    <property type="entry name" value="Xaa-His_dipept"/>
    <property type="match status" value="1"/>
</dbReference>
<dbReference type="Pfam" id="PF07687">
    <property type="entry name" value="M20_dimer"/>
    <property type="match status" value="1"/>
</dbReference>
<evidence type="ECO:0000256" key="11">
    <source>
        <dbReference type="ARBA" id="ARBA00038976"/>
    </source>
</evidence>
<dbReference type="InterPro" id="IPR001160">
    <property type="entry name" value="Peptidase_M20C"/>
</dbReference>
<keyword evidence="9" id="KW-0170">Cobalt</keyword>
<evidence type="ECO:0000256" key="15">
    <source>
        <dbReference type="ARBA" id="ARBA00075285"/>
    </source>
</evidence>
<keyword evidence="3" id="KW-0645">Protease</keyword>
<reference evidence="20" key="1">
    <citation type="submission" date="2024-05" db="EMBL/GenBank/DDBJ databases">
        <title>Genome sequencing of novel strain.</title>
        <authorList>
            <person name="Ganbat D."/>
            <person name="Ganbat S."/>
            <person name="Lee S.-J."/>
        </authorList>
    </citation>
    <scope>NUCLEOTIDE SEQUENCE</scope>
    <source>
        <strain evidence="20">SMD15-11</strain>
    </source>
</reference>
<comment type="cofactor">
    <cofactor evidence="2">
        <name>Zn(2+)</name>
        <dbReference type="ChEBI" id="CHEBI:29105"/>
    </cofactor>
</comment>
<evidence type="ECO:0000256" key="2">
    <source>
        <dbReference type="ARBA" id="ARBA00001947"/>
    </source>
</evidence>
<dbReference type="RefSeq" id="WP_369600122.1">
    <property type="nucleotide sequence ID" value="NZ_CP154858.1"/>
</dbReference>
<evidence type="ECO:0000256" key="5">
    <source>
        <dbReference type="ARBA" id="ARBA00022801"/>
    </source>
</evidence>
<dbReference type="Gene3D" id="3.40.630.10">
    <property type="entry name" value="Zn peptidases"/>
    <property type="match status" value="2"/>
</dbReference>
<evidence type="ECO:0000256" key="7">
    <source>
        <dbReference type="ARBA" id="ARBA00022997"/>
    </source>
</evidence>
<evidence type="ECO:0000256" key="9">
    <source>
        <dbReference type="ARBA" id="ARBA00023285"/>
    </source>
</evidence>
<dbReference type="KEGG" id="tcd:AAIA72_09705"/>
<keyword evidence="8" id="KW-0482">Metalloprotease</keyword>
<protein>
    <recommendedName>
        <fullName evidence="14">Cytosol non-specific dipeptidase</fullName>
        <ecNumber evidence="11">3.4.13.18</ecNumber>
    </recommendedName>
    <alternativeName>
        <fullName evidence="17">Aminoacyl-histidine dipeptidase</fullName>
    </alternativeName>
    <alternativeName>
        <fullName evidence="16">Beta-alanyl-histidine dipeptidase</fullName>
    </alternativeName>
    <alternativeName>
        <fullName evidence="15">Carnosinase</fullName>
    </alternativeName>
    <alternativeName>
        <fullName evidence="12">Peptidase D</fullName>
    </alternativeName>
    <alternativeName>
        <fullName evidence="18">Xaa-His dipeptidase</fullName>
    </alternativeName>
</protein>
<organism evidence="20">
    <name type="scientific">Thermohahella caldifontis</name>
    <dbReference type="NCBI Taxonomy" id="3142973"/>
    <lineage>
        <taxon>Bacteria</taxon>
        <taxon>Pseudomonadati</taxon>
        <taxon>Pseudomonadota</taxon>
        <taxon>Gammaproteobacteria</taxon>
        <taxon>Oceanospirillales</taxon>
        <taxon>Hahellaceae</taxon>
        <taxon>Thermohahella</taxon>
    </lineage>
</organism>
<evidence type="ECO:0000256" key="8">
    <source>
        <dbReference type="ARBA" id="ARBA00023049"/>
    </source>
</evidence>
<dbReference type="PRINTS" id="PR00934">
    <property type="entry name" value="XHISDIPTASE"/>
</dbReference>
<dbReference type="CDD" id="cd03890">
    <property type="entry name" value="M20_pepD"/>
    <property type="match status" value="1"/>
</dbReference>
<dbReference type="GO" id="GO:0070573">
    <property type="term" value="F:metallodipeptidase activity"/>
    <property type="evidence" value="ECO:0007669"/>
    <property type="project" value="TreeGrafter"/>
</dbReference>
<dbReference type="GO" id="GO:0005829">
    <property type="term" value="C:cytosol"/>
    <property type="evidence" value="ECO:0007669"/>
    <property type="project" value="TreeGrafter"/>
</dbReference>
<keyword evidence="7" id="KW-0224">Dipeptidase</keyword>
<dbReference type="FunFam" id="3.40.630.10:FF:000015">
    <property type="entry name" value="Aminoacyl-histidine dipeptidase PepD"/>
    <property type="match status" value="1"/>
</dbReference>
<name>A0AB39USS1_9GAMM</name>
<dbReference type="Pfam" id="PF01546">
    <property type="entry name" value="Peptidase_M20"/>
    <property type="match status" value="1"/>
</dbReference>
<dbReference type="GO" id="GO:0046872">
    <property type="term" value="F:metal ion binding"/>
    <property type="evidence" value="ECO:0007669"/>
    <property type="project" value="UniProtKB-KW"/>
</dbReference>
<evidence type="ECO:0000259" key="19">
    <source>
        <dbReference type="Pfam" id="PF07687"/>
    </source>
</evidence>
<dbReference type="FunFam" id="3.40.630.10:FF:000018">
    <property type="entry name" value="Aminoacyl-histidine dipeptidase PepD"/>
    <property type="match status" value="1"/>
</dbReference>
<dbReference type="SUPFAM" id="SSF53187">
    <property type="entry name" value="Zn-dependent exopeptidases"/>
    <property type="match status" value="1"/>
</dbReference>
<keyword evidence="6" id="KW-0862">Zinc</keyword>
<dbReference type="EC" id="3.4.13.18" evidence="11"/>
<evidence type="ECO:0000256" key="14">
    <source>
        <dbReference type="ARBA" id="ARBA00071271"/>
    </source>
</evidence>
<dbReference type="GO" id="GO:0006508">
    <property type="term" value="P:proteolysis"/>
    <property type="evidence" value="ECO:0007669"/>
    <property type="project" value="UniProtKB-KW"/>
</dbReference>
<keyword evidence="5" id="KW-0378">Hydrolase</keyword>
<comment type="cofactor">
    <cofactor evidence="1">
        <name>Co(2+)</name>
        <dbReference type="ChEBI" id="CHEBI:48828"/>
    </cofactor>
</comment>
<evidence type="ECO:0000256" key="17">
    <source>
        <dbReference type="ARBA" id="ARBA00077688"/>
    </source>
</evidence>
<comment type="similarity">
    <text evidence="13">Belongs to the peptidase M20C family.</text>
</comment>
<evidence type="ECO:0000256" key="3">
    <source>
        <dbReference type="ARBA" id="ARBA00022670"/>
    </source>
</evidence>
<proteinExistence type="inferred from homology"/>
<dbReference type="PANTHER" id="PTHR43501">
    <property type="entry name" value="CYTOSOL NON-SPECIFIC DIPEPTIDASE"/>
    <property type="match status" value="1"/>
</dbReference>
<dbReference type="EMBL" id="CP154858">
    <property type="protein sequence ID" value="XDT71083.1"/>
    <property type="molecule type" value="Genomic_DNA"/>
</dbReference>
<evidence type="ECO:0000256" key="16">
    <source>
        <dbReference type="ARBA" id="ARBA00076004"/>
    </source>
</evidence>
<dbReference type="InterPro" id="IPR011650">
    <property type="entry name" value="Peptidase_M20_dimer"/>
</dbReference>
<evidence type="ECO:0000256" key="12">
    <source>
        <dbReference type="ARBA" id="ARBA00044252"/>
    </source>
</evidence>
<dbReference type="PANTHER" id="PTHR43501:SF1">
    <property type="entry name" value="CYTOSOL NON-SPECIFIC DIPEPTIDASE"/>
    <property type="match status" value="1"/>
</dbReference>
<feature type="domain" description="Peptidase M20 dimerisation" evidence="19">
    <location>
        <begin position="202"/>
        <end position="270"/>
    </location>
</feature>
<accession>A0AB39USS1</accession>
<evidence type="ECO:0000256" key="1">
    <source>
        <dbReference type="ARBA" id="ARBA00001941"/>
    </source>
</evidence>
<evidence type="ECO:0000256" key="6">
    <source>
        <dbReference type="ARBA" id="ARBA00022833"/>
    </source>
</evidence>
<comment type="catalytic activity">
    <reaction evidence="10">
        <text>Hydrolysis of dipeptides, preferentially hydrophobic dipeptides including prolyl amino acids.</text>
        <dbReference type="EC" id="3.4.13.18"/>
    </reaction>
</comment>
<evidence type="ECO:0000256" key="4">
    <source>
        <dbReference type="ARBA" id="ARBA00022723"/>
    </source>
</evidence>
<evidence type="ECO:0000313" key="20">
    <source>
        <dbReference type="EMBL" id="XDT71083.1"/>
    </source>
</evidence>